<protein>
    <submittedName>
        <fullName evidence="5">Neur_chan_LBD domain-containing protein</fullName>
    </submittedName>
</protein>
<evidence type="ECO:0000256" key="1">
    <source>
        <dbReference type="SAM" id="MobiDB-lite"/>
    </source>
</evidence>
<organism evidence="5">
    <name type="scientific">Rodentolepis nana</name>
    <name type="common">Dwarf tapeworm</name>
    <name type="synonym">Hymenolepis nana</name>
    <dbReference type="NCBI Taxonomy" id="102285"/>
    <lineage>
        <taxon>Eukaryota</taxon>
        <taxon>Metazoa</taxon>
        <taxon>Spiralia</taxon>
        <taxon>Lophotrochozoa</taxon>
        <taxon>Platyhelminthes</taxon>
        <taxon>Cestoda</taxon>
        <taxon>Eucestoda</taxon>
        <taxon>Cyclophyllidea</taxon>
        <taxon>Hymenolepididae</taxon>
        <taxon>Rodentolepis</taxon>
    </lineage>
</organism>
<evidence type="ECO:0000313" key="3">
    <source>
        <dbReference type="EMBL" id="VDO01568.1"/>
    </source>
</evidence>
<reference evidence="3 4" key="2">
    <citation type="submission" date="2018-11" db="EMBL/GenBank/DDBJ databases">
        <authorList>
            <consortium name="Pathogen Informatics"/>
        </authorList>
    </citation>
    <scope>NUCLEOTIDE SEQUENCE [LARGE SCALE GENOMIC DNA]</scope>
</reference>
<evidence type="ECO:0000313" key="5">
    <source>
        <dbReference type="WBParaSite" id="HNAJ_0000571101-mRNA-1"/>
    </source>
</evidence>
<feature type="compositionally biased region" description="Basic and acidic residues" evidence="1">
    <location>
        <begin position="79"/>
        <end position="90"/>
    </location>
</feature>
<proteinExistence type="predicted"/>
<dbReference type="AlphaFoldDB" id="A0A0R3TF71"/>
<dbReference type="WBParaSite" id="HNAJ_0000571101-mRNA-1">
    <property type="protein sequence ID" value="HNAJ_0000571101-mRNA-1"/>
    <property type="gene ID" value="HNAJ_0000571101"/>
</dbReference>
<accession>A0A0R3TF71</accession>
<dbReference type="GO" id="GO:0016020">
    <property type="term" value="C:membrane"/>
    <property type="evidence" value="ECO:0007669"/>
    <property type="project" value="InterPro"/>
</dbReference>
<dbReference type="Gene3D" id="2.70.170.10">
    <property type="entry name" value="Neurotransmitter-gated ion-channel ligand-binding domain"/>
    <property type="match status" value="1"/>
</dbReference>
<dbReference type="STRING" id="102285.A0A0R3TF71"/>
<dbReference type="SUPFAM" id="SSF63712">
    <property type="entry name" value="Nicotinic receptor ligand binding domain-like"/>
    <property type="match status" value="1"/>
</dbReference>
<dbReference type="Pfam" id="PF02931">
    <property type="entry name" value="Neur_chan_LBD"/>
    <property type="match status" value="1"/>
</dbReference>
<dbReference type="EMBL" id="UZAE01005259">
    <property type="protein sequence ID" value="VDO01568.1"/>
    <property type="molecule type" value="Genomic_DNA"/>
</dbReference>
<name>A0A0R3TF71_RODNA</name>
<reference evidence="5" key="1">
    <citation type="submission" date="2017-02" db="UniProtKB">
        <authorList>
            <consortium name="WormBaseParasite"/>
        </authorList>
    </citation>
    <scope>IDENTIFICATION</scope>
</reference>
<keyword evidence="4" id="KW-1185">Reference proteome</keyword>
<dbReference type="InterPro" id="IPR006202">
    <property type="entry name" value="Neur_chan_lig-bd"/>
</dbReference>
<feature type="domain" description="Neurotransmitter-gated ion-channel ligand-binding" evidence="2">
    <location>
        <begin position="134"/>
        <end position="257"/>
    </location>
</feature>
<sequence>MAINFNKLFLQNLLPKTQSVAHTQVPGFGSCEAIFEGTGSQEYPEAKNADNLASEQQERETEKLSQTLKSLRMLIDKHNRQRTGIKDSAKLHLRAPPQPPSEPHVNEQPRHRRNTLSHHPYQVDSAPICKDLAHHRANERTSKKPEKVIVEVRVVFLKIGEIDTLKEMYRADAFIQTKWPEPRLNGKTDEELTKTDLSKCWNPLVYIENILTESKEQHWMSAKNDDNGQVFITERRRLRAIFLETLELNDFPLDVQNKRRFATRL</sequence>
<gene>
    <name evidence="3" type="ORF">HNAJ_LOCUS5708</name>
</gene>
<dbReference type="PROSITE" id="PS51257">
    <property type="entry name" value="PROKAR_LIPOPROTEIN"/>
    <property type="match status" value="1"/>
</dbReference>
<evidence type="ECO:0000313" key="4">
    <source>
        <dbReference type="Proteomes" id="UP000278807"/>
    </source>
</evidence>
<feature type="region of interest" description="Disordered" evidence="1">
    <location>
        <begin position="79"/>
        <end position="119"/>
    </location>
</feature>
<dbReference type="InterPro" id="IPR036734">
    <property type="entry name" value="Neur_chan_lig-bd_sf"/>
</dbReference>
<evidence type="ECO:0000259" key="2">
    <source>
        <dbReference type="Pfam" id="PF02931"/>
    </source>
</evidence>
<dbReference type="GO" id="GO:0005230">
    <property type="term" value="F:extracellular ligand-gated monoatomic ion channel activity"/>
    <property type="evidence" value="ECO:0007669"/>
    <property type="project" value="InterPro"/>
</dbReference>
<dbReference type="Proteomes" id="UP000278807">
    <property type="component" value="Unassembled WGS sequence"/>
</dbReference>
<dbReference type="OrthoDB" id="203862at2759"/>